<name>A0A0K1Q6X5_9BACT</name>
<dbReference type="InterPro" id="IPR002347">
    <property type="entry name" value="SDR_fam"/>
</dbReference>
<dbReference type="InterPro" id="IPR050259">
    <property type="entry name" value="SDR"/>
</dbReference>
<dbReference type="Proteomes" id="UP000064967">
    <property type="component" value="Chromosome"/>
</dbReference>
<dbReference type="SUPFAM" id="SSF51735">
    <property type="entry name" value="NAD(P)-binding Rossmann-fold domains"/>
    <property type="match status" value="1"/>
</dbReference>
<dbReference type="KEGG" id="llu:AKJ09_07818"/>
<dbReference type="PANTHER" id="PTHR42879">
    <property type="entry name" value="3-OXOACYL-(ACYL-CARRIER-PROTEIN) REDUCTASE"/>
    <property type="match status" value="1"/>
</dbReference>
<dbReference type="PANTHER" id="PTHR42879:SF6">
    <property type="entry name" value="NADPH-DEPENDENT REDUCTASE BACG"/>
    <property type="match status" value="1"/>
</dbReference>
<evidence type="ECO:0000256" key="1">
    <source>
        <dbReference type="ARBA" id="ARBA00006484"/>
    </source>
</evidence>
<reference evidence="2 3" key="1">
    <citation type="submission" date="2015-08" db="EMBL/GenBank/DDBJ databases">
        <authorList>
            <person name="Babu N.S."/>
            <person name="Beckwith C.J."/>
            <person name="Beseler K.G."/>
            <person name="Brison A."/>
            <person name="Carone J.V."/>
            <person name="Caskin T.P."/>
            <person name="Diamond M."/>
            <person name="Durham M.E."/>
            <person name="Foxe J.M."/>
            <person name="Go M."/>
            <person name="Henderson B.A."/>
            <person name="Jones I.B."/>
            <person name="McGettigan J.A."/>
            <person name="Micheletti S.J."/>
            <person name="Nasrallah M.E."/>
            <person name="Ortiz D."/>
            <person name="Piller C.R."/>
            <person name="Privatt S.R."/>
            <person name="Schneider S.L."/>
            <person name="Sharp S."/>
            <person name="Smith T.C."/>
            <person name="Stanton J.D."/>
            <person name="Ullery H.E."/>
            <person name="Wilson R.J."/>
            <person name="Serrano M.G."/>
            <person name="Buck G."/>
            <person name="Lee V."/>
            <person name="Wang Y."/>
            <person name="Carvalho R."/>
            <person name="Voegtly L."/>
            <person name="Shi R."/>
            <person name="Duckworth R."/>
            <person name="Johnson A."/>
            <person name="Loviza R."/>
            <person name="Walstead R."/>
            <person name="Shah Z."/>
            <person name="Kiflezghi M."/>
            <person name="Wade K."/>
            <person name="Ball S.L."/>
            <person name="Bradley K.W."/>
            <person name="Asai D.J."/>
            <person name="Bowman C.A."/>
            <person name="Russell D.A."/>
            <person name="Pope W.H."/>
            <person name="Jacobs-Sera D."/>
            <person name="Hendrix R.W."/>
            <person name="Hatfull G.F."/>
        </authorList>
    </citation>
    <scope>NUCLEOTIDE SEQUENCE [LARGE SCALE GENOMIC DNA]</scope>
    <source>
        <strain evidence="2 3">DSM 27648</strain>
    </source>
</reference>
<sequence>MEPSFKGRVALVCGASAGIGSGIALGLSRAGADVVLLARGADRLAATAAEIESVTGRKPATVVGDVADPSIADRAVAAAQDTFGRLDILINNASGPPMGSFLAHTNDAWDAAYRTSLWSVVAFTKAAVPGMRERGFGRIVNITSIVGKEPSALMVLSGVFRAGVSAFTKAIASELATTGITINCVGPAAAFTARAERLTRETAEREAISYDEALSRATAALPMKRFATLDEVAAAVLFFASAQASYVTGTTLLVDGATSKGIF</sequence>
<dbReference type="AlphaFoldDB" id="A0A0K1Q6X5"/>
<comment type="similarity">
    <text evidence="1">Belongs to the short-chain dehydrogenases/reductases (SDR) family.</text>
</comment>
<dbReference type="EMBL" id="CP012333">
    <property type="protein sequence ID" value="AKV01155.1"/>
    <property type="molecule type" value="Genomic_DNA"/>
</dbReference>
<organism evidence="2 3">
    <name type="scientific">Labilithrix luteola</name>
    <dbReference type="NCBI Taxonomy" id="1391654"/>
    <lineage>
        <taxon>Bacteria</taxon>
        <taxon>Pseudomonadati</taxon>
        <taxon>Myxococcota</taxon>
        <taxon>Polyangia</taxon>
        <taxon>Polyangiales</taxon>
        <taxon>Labilitrichaceae</taxon>
        <taxon>Labilithrix</taxon>
    </lineage>
</organism>
<gene>
    <name evidence="2" type="ORF">AKJ09_07818</name>
</gene>
<evidence type="ECO:0000313" key="3">
    <source>
        <dbReference type="Proteomes" id="UP000064967"/>
    </source>
</evidence>
<dbReference type="RefSeq" id="WP_146652314.1">
    <property type="nucleotide sequence ID" value="NZ_CP012333.1"/>
</dbReference>
<dbReference type="FunFam" id="3.40.50.720:FF:000084">
    <property type="entry name" value="Short-chain dehydrogenase reductase"/>
    <property type="match status" value="1"/>
</dbReference>
<dbReference type="OrthoDB" id="5354363at2"/>
<dbReference type="PRINTS" id="PR00080">
    <property type="entry name" value="SDRFAMILY"/>
</dbReference>
<accession>A0A0K1Q6X5</accession>
<dbReference type="Gene3D" id="3.40.50.720">
    <property type="entry name" value="NAD(P)-binding Rossmann-like Domain"/>
    <property type="match status" value="1"/>
</dbReference>
<evidence type="ECO:0000313" key="2">
    <source>
        <dbReference type="EMBL" id="AKV01155.1"/>
    </source>
</evidence>
<dbReference type="InterPro" id="IPR036291">
    <property type="entry name" value="NAD(P)-bd_dom_sf"/>
</dbReference>
<protein>
    <submittedName>
        <fullName evidence="2">3-oxoacyl-[acyl-carrier protein] reductase</fullName>
    </submittedName>
</protein>
<dbReference type="Pfam" id="PF13561">
    <property type="entry name" value="adh_short_C2"/>
    <property type="match status" value="1"/>
</dbReference>
<proteinExistence type="inferred from homology"/>
<keyword evidence="3" id="KW-1185">Reference proteome</keyword>
<dbReference type="PRINTS" id="PR00081">
    <property type="entry name" value="GDHRDH"/>
</dbReference>
<dbReference type="STRING" id="1391654.AKJ09_07818"/>